<evidence type="ECO:0000313" key="2">
    <source>
        <dbReference type="Proteomes" id="UP000053105"/>
    </source>
</evidence>
<dbReference type="AlphaFoldDB" id="A0A0M8ZT50"/>
<gene>
    <name evidence="1" type="ORF">WN51_02651</name>
</gene>
<name>A0A0M8ZT50_9HYME</name>
<evidence type="ECO:0000313" key="1">
    <source>
        <dbReference type="EMBL" id="KOX70595.1"/>
    </source>
</evidence>
<dbReference type="Proteomes" id="UP000053105">
    <property type="component" value="Unassembled WGS sequence"/>
</dbReference>
<keyword evidence="2" id="KW-1185">Reference proteome</keyword>
<accession>A0A0M8ZT50</accession>
<sequence>MLVCLVTFSSSYSLTFVLLLPPCTTYMRTYLFRFRTIARPSKIAVDKVISDYRHAE</sequence>
<dbReference type="EMBL" id="KQ435859">
    <property type="protein sequence ID" value="KOX70595.1"/>
    <property type="molecule type" value="Genomic_DNA"/>
</dbReference>
<organism evidence="1 2">
    <name type="scientific">Melipona quadrifasciata</name>
    <dbReference type="NCBI Taxonomy" id="166423"/>
    <lineage>
        <taxon>Eukaryota</taxon>
        <taxon>Metazoa</taxon>
        <taxon>Ecdysozoa</taxon>
        <taxon>Arthropoda</taxon>
        <taxon>Hexapoda</taxon>
        <taxon>Insecta</taxon>
        <taxon>Pterygota</taxon>
        <taxon>Neoptera</taxon>
        <taxon>Endopterygota</taxon>
        <taxon>Hymenoptera</taxon>
        <taxon>Apocrita</taxon>
        <taxon>Aculeata</taxon>
        <taxon>Apoidea</taxon>
        <taxon>Anthophila</taxon>
        <taxon>Apidae</taxon>
        <taxon>Melipona</taxon>
    </lineage>
</organism>
<reference evidence="1 2" key="1">
    <citation type="submission" date="2015-07" db="EMBL/GenBank/DDBJ databases">
        <title>The genome of Melipona quadrifasciata.</title>
        <authorList>
            <person name="Pan H."/>
            <person name="Kapheim K."/>
        </authorList>
    </citation>
    <scope>NUCLEOTIDE SEQUENCE [LARGE SCALE GENOMIC DNA]</scope>
    <source>
        <strain evidence="1">0111107301</strain>
        <tissue evidence="1">Whole body</tissue>
    </source>
</reference>
<proteinExistence type="predicted"/>
<protein>
    <submittedName>
        <fullName evidence="1">Uncharacterized protein</fullName>
    </submittedName>
</protein>